<proteinExistence type="predicted"/>
<name>A0ABM5WHT0_9BURK</name>
<accession>A0ABM5WHT0</accession>
<dbReference type="Proteomes" id="UP000060277">
    <property type="component" value="Chromosome"/>
</dbReference>
<protein>
    <submittedName>
        <fullName evidence="1">Uncharacterized protein</fullName>
    </submittedName>
</protein>
<dbReference type="EMBL" id="CP013480">
    <property type="protein sequence ID" value="ALS59954.1"/>
    <property type="molecule type" value="Genomic_DNA"/>
</dbReference>
<gene>
    <name evidence="1" type="ORF">AT302_09465</name>
</gene>
<keyword evidence="2" id="KW-1185">Reference proteome</keyword>
<sequence>MVLMENLLRERIVFRERRVVAVFVAAAVGTGFRLEGHQRFGHVDIQSQQHIAQHRIGFELEIPVANFDRRMTIAEVIRCPGERERRRCRHQQHRFRRGLYANQSTIVRDQHIATAQHRAARQEHRDFFTGFQRGTQTAFAACIEGQHQRRCTTCERCRDATGFEALLDATQRRRRRR</sequence>
<organism evidence="1 2">
    <name type="scientific">Pandoraea norimbergensis</name>
    <dbReference type="NCBI Taxonomy" id="93219"/>
    <lineage>
        <taxon>Bacteria</taxon>
        <taxon>Pseudomonadati</taxon>
        <taxon>Pseudomonadota</taxon>
        <taxon>Betaproteobacteria</taxon>
        <taxon>Burkholderiales</taxon>
        <taxon>Burkholderiaceae</taxon>
        <taxon>Pandoraea</taxon>
    </lineage>
</organism>
<evidence type="ECO:0000313" key="2">
    <source>
        <dbReference type="Proteomes" id="UP000060277"/>
    </source>
</evidence>
<reference evidence="2" key="1">
    <citation type="submission" date="2015-12" db="EMBL/GenBank/DDBJ databases">
        <title>Complete genome sequence of Pandoraea norimbergensis DSM 11628.</title>
        <authorList>
            <person name="Ee R."/>
            <person name="Lim Y.-L."/>
            <person name="Yong D."/>
            <person name="Yin W.-F."/>
            <person name="Chan K.-G."/>
        </authorList>
    </citation>
    <scope>NUCLEOTIDE SEQUENCE [LARGE SCALE GENOMIC DNA]</scope>
    <source>
        <strain evidence="2">DSM 11628</strain>
    </source>
</reference>
<evidence type="ECO:0000313" key="1">
    <source>
        <dbReference type="EMBL" id="ALS59954.1"/>
    </source>
</evidence>